<sequence>MAKKGSRILVGLICTETGAQNYVTQINKINTGKKIELKKYCPSLRKHTIHKSREKLK</sequence>
<evidence type="ECO:0000313" key="7">
    <source>
        <dbReference type="Proteomes" id="UP000680365"/>
    </source>
</evidence>
<name>A0ABS5QJZ6_9BACT</name>
<dbReference type="InterPro" id="IPR038584">
    <property type="entry name" value="Ribosomal_bL33_sf"/>
</dbReference>
<evidence type="ECO:0000313" key="6">
    <source>
        <dbReference type="EMBL" id="MBS8121586.1"/>
    </source>
</evidence>
<dbReference type="PANTHER" id="PTHR43168:SF2">
    <property type="entry name" value="LARGE RIBOSOMAL SUBUNIT PROTEIN BL33C"/>
    <property type="match status" value="1"/>
</dbReference>
<dbReference type="SUPFAM" id="SSF57829">
    <property type="entry name" value="Zn-binding ribosomal proteins"/>
    <property type="match status" value="1"/>
</dbReference>
<keyword evidence="2 5" id="KW-0689">Ribosomal protein</keyword>
<dbReference type="InterPro" id="IPR001705">
    <property type="entry name" value="Ribosomal_bL33"/>
</dbReference>
<dbReference type="HAMAP" id="MF_00294">
    <property type="entry name" value="Ribosomal_bL33"/>
    <property type="match status" value="1"/>
</dbReference>
<dbReference type="GO" id="GO:0005840">
    <property type="term" value="C:ribosome"/>
    <property type="evidence" value="ECO:0007669"/>
    <property type="project" value="UniProtKB-KW"/>
</dbReference>
<evidence type="ECO:0000256" key="1">
    <source>
        <dbReference type="ARBA" id="ARBA00007596"/>
    </source>
</evidence>
<proteinExistence type="inferred from homology"/>
<protein>
    <recommendedName>
        <fullName evidence="4 5">Large ribosomal subunit protein bL33</fullName>
    </recommendedName>
</protein>
<dbReference type="NCBIfam" id="TIGR01023">
    <property type="entry name" value="rpmG_bact"/>
    <property type="match status" value="1"/>
</dbReference>
<accession>A0ABS5QJZ6</accession>
<evidence type="ECO:0000256" key="4">
    <source>
        <dbReference type="ARBA" id="ARBA00035176"/>
    </source>
</evidence>
<organism evidence="6 7">
    <name type="scientific">Candidatus Vampirococcus lugosii</name>
    <dbReference type="NCBI Taxonomy" id="2789015"/>
    <lineage>
        <taxon>Bacteria</taxon>
        <taxon>Candidatus Absconditibacteriota</taxon>
        <taxon>Vampirococcus</taxon>
    </lineage>
</organism>
<reference evidence="6 7" key="1">
    <citation type="journal article" date="2021" name="Nat. Commun.">
        <title>Reductive evolution and unique predatory mode in the CPR bacterium Vampirococcus lugosii.</title>
        <authorList>
            <person name="Moreira D."/>
            <person name="Zivanovic Y."/>
            <person name="Lopez-Archilla A.I."/>
            <person name="Iniesto M."/>
            <person name="Lopez-Garcia P."/>
        </authorList>
    </citation>
    <scope>NUCLEOTIDE SEQUENCE [LARGE SCALE GENOMIC DNA]</scope>
    <source>
        <strain evidence="6">Chiprana</strain>
    </source>
</reference>
<evidence type="ECO:0000256" key="5">
    <source>
        <dbReference type="HAMAP-Rule" id="MF_00294"/>
    </source>
</evidence>
<evidence type="ECO:0000256" key="3">
    <source>
        <dbReference type="ARBA" id="ARBA00023274"/>
    </source>
</evidence>
<gene>
    <name evidence="5" type="primary">rpmG</name>
    <name evidence="6" type="ORF">VAMP_9n131</name>
</gene>
<dbReference type="Proteomes" id="UP000680365">
    <property type="component" value="Unassembled WGS sequence"/>
</dbReference>
<dbReference type="NCBIfam" id="NF001764">
    <property type="entry name" value="PRK00504.1"/>
    <property type="match status" value="1"/>
</dbReference>
<dbReference type="EMBL" id="JAEDAM010000006">
    <property type="protein sequence ID" value="MBS8121586.1"/>
    <property type="molecule type" value="Genomic_DNA"/>
</dbReference>
<comment type="similarity">
    <text evidence="1 5">Belongs to the bacterial ribosomal protein bL33 family.</text>
</comment>
<dbReference type="Pfam" id="PF00471">
    <property type="entry name" value="Ribosomal_L33"/>
    <property type="match status" value="1"/>
</dbReference>
<dbReference type="Gene3D" id="2.20.28.120">
    <property type="entry name" value="Ribosomal protein L33"/>
    <property type="match status" value="1"/>
</dbReference>
<comment type="caution">
    <text evidence="6">The sequence shown here is derived from an EMBL/GenBank/DDBJ whole genome shotgun (WGS) entry which is preliminary data.</text>
</comment>
<dbReference type="InterPro" id="IPR011332">
    <property type="entry name" value="Ribosomal_zn-bd"/>
</dbReference>
<keyword evidence="3 5" id="KW-0687">Ribonucleoprotein</keyword>
<dbReference type="NCBIfam" id="NF001860">
    <property type="entry name" value="PRK00595.1"/>
    <property type="match status" value="1"/>
</dbReference>
<keyword evidence="7" id="KW-1185">Reference proteome</keyword>
<evidence type="ECO:0000256" key="2">
    <source>
        <dbReference type="ARBA" id="ARBA00022980"/>
    </source>
</evidence>
<dbReference type="PANTHER" id="PTHR43168">
    <property type="entry name" value="50S RIBOSOMAL PROTEIN L33, CHLOROPLASTIC"/>
    <property type="match status" value="1"/>
</dbReference>